<gene>
    <name evidence="6" type="ORF">EZV62_001845</name>
</gene>
<dbReference type="SUPFAM" id="SSF101936">
    <property type="entry name" value="DNA-binding pseudobarrel domain"/>
    <property type="match status" value="1"/>
</dbReference>
<name>A0A5C7IXU3_9ROSI</name>
<evidence type="ECO:0000313" key="7">
    <source>
        <dbReference type="Proteomes" id="UP000323000"/>
    </source>
</evidence>
<comment type="caution">
    <text evidence="6">The sequence shown here is derived from an EMBL/GenBank/DDBJ whole genome shotgun (WGS) entry which is preliminary data.</text>
</comment>
<dbReference type="EMBL" id="VAHF01000001">
    <property type="protein sequence ID" value="TXG73266.1"/>
    <property type="molecule type" value="Genomic_DNA"/>
</dbReference>
<keyword evidence="2" id="KW-0805">Transcription regulation</keyword>
<organism evidence="6 7">
    <name type="scientific">Acer yangbiense</name>
    <dbReference type="NCBI Taxonomy" id="1000413"/>
    <lineage>
        <taxon>Eukaryota</taxon>
        <taxon>Viridiplantae</taxon>
        <taxon>Streptophyta</taxon>
        <taxon>Embryophyta</taxon>
        <taxon>Tracheophyta</taxon>
        <taxon>Spermatophyta</taxon>
        <taxon>Magnoliopsida</taxon>
        <taxon>eudicotyledons</taxon>
        <taxon>Gunneridae</taxon>
        <taxon>Pentapetalae</taxon>
        <taxon>rosids</taxon>
        <taxon>malvids</taxon>
        <taxon>Sapindales</taxon>
        <taxon>Sapindaceae</taxon>
        <taxon>Hippocastanoideae</taxon>
        <taxon>Acereae</taxon>
        <taxon>Acer</taxon>
    </lineage>
</organism>
<dbReference type="InterPro" id="IPR015300">
    <property type="entry name" value="DNA-bd_pseudobarrel_sf"/>
</dbReference>
<dbReference type="Gene3D" id="2.40.330.10">
    <property type="entry name" value="DNA-binding pseudobarrel domain"/>
    <property type="match status" value="1"/>
</dbReference>
<keyword evidence="3" id="KW-0238">DNA-binding</keyword>
<evidence type="ECO:0000256" key="3">
    <source>
        <dbReference type="ARBA" id="ARBA00023125"/>
    </source>
</evidence>
<dbReference type="Pfam" id="PF03754">
    <property type="entry name" value="At2g31720-like"/>
    <property type="match status" value="1"/>
</dbReference>
<protein>
    <recommendedName>
        <fullName evidence="8">TF-B3 domain-containing protein</fullName>
    </recommendedName>
</protein>
<dbReference type="AlphaFoldDB" id="A0A5C7IXU3"/>
<dbReference type="GO" id="GO:0003677">
    <property type="term" value="F:DNA binding"/>
    <property type="evidence" value="ECO:0007669"/>
    <property type="project" value="UniProtKB-KW"/>
</dbReference>
<reference evidence="7" key="1">
    <citation type="journal article" date="2019" name="Gigascience">
        <title>De novo genome assembly of the endangered Acer yangbiense, a plant species with extremely small populations endemic to Yunnan Province, China.</title>
        <authorList>
            <person name="Yang J."/>
            <person name="Wariss H.M."/>
            <person name="Tao L."/>
            <person name="Zhang R."/>
            <person name="Yun Q."/>
            <person name="Hollingsworth P."/>
            <person name="Dao Z."/>
            <person name="Luo G."/>
            <person name="Guo H."/>
            <person name="Ma Y."/>
            <person name="Sun W."/>
        </authorList>
    </citation>
    <scope>NUCLEOTIDE SEQUENCE [LARGE SCALE GENOMIC DNA]</scope>
    <source>
        <strain evidence="7">cv. Malutang</strain>
    </source>
</reference>
<evidence type="ECO:0000256" key="4">
    <source>
        <dbReference type="ARBA" id="ARBA00023163"/>
    </source>
</evidence>
<keyword evidence="4" id="KW-0804">Transcription</keyword>
<sequence length="273" mass="32118">MMFPESMKKKNMRVAEKEKGKKGLSLLGVDDFEKRGFKIHDDNHQPLTGFDALLAVTDLASQFLLEEEEHEEEEEQRQKRLMREKALKRPIMKKKSFLDDDKEWVHKDYSRFKKKILRSSINDKVHEMPENMRKLIDSMNGNNIMIVIQKNLFFTDTNEHYHRMSIPEKQIRSADFLTQEEKEWVNNEGGEMTPLFIQPSLAVSELVFKRWTMAKSDSNKCSYVYVLTCGWNDVISANHLKQGDKVQLWSFRINHQLCLALARVAANHHHHDS</sequence>
<evidence type="ECO:0000313" key="6">
    <source>
        <dbReference type="EMBL" id="TXG73266.1"/>
    </source>
</evidence>
<comment type="subcellular location">
    <subcellularLocation>
        <location evidence="1">Nucleus</location>
    </subcellularLocation>
</comment>
<keyword evidence="5" id="KW-0539">Nucleus</keyword>
<evidence type="ECO:0000256" key="2">
    <source>
        <dbReference type="ARBA" id="ARBA00023015"/>
    </source>
</evidence>
<dbReference type="GO" id="GO:0005634">
    <property type="term" value="C:nucleus"/>
    <property type="evidence" value="ECO:0007669"/>
    <property type="project" value="UniProtKB-SubCell"/>
</dbReference>
<evidence type="ECO:0000256" key="5">
    <source>
        <dbReference type="ARBA" id="ARBA00023242"/>
    </source>
</evidence>
<proteinExistence type="predicted"/>
<dbReference type="PANTHER" id="PTHR31541:SF25">
    <property type="entry name" value="GAMMA-GLIADIN B"/>
    <property type="match status" value="1"/>
</dbReference>
<evidence type="ECO:0000256" key="1">
    <source>
        <dbReference type="ARBA" id="ARBA00004123"/>
    </source>
</evidence>
<keyword evidence="7" id="KW-1185">Reference proteome</keyword>
<evidence type="ECO:0008006" key="8">
    <source>
        <dbReference type="Google" id="ProtNLM"/>
    </source>
</evidence>
<dbReference type="PANTHER" id="PTHR31541">
    <property type="entry name" value="B3 DOMAIN PLANT PROTEIN-RELATED"/>
    <property type="match status" value="1"/>
</dbReference>
<dbReference type="OrthoDB" id="1935604at2759"/>
<dbReference type="Proteomes" id="UP000323000">
    <property type="component" value="Chromosome 1"/>
</dbReference>
<dbReference type="InterPro" id="IPR005508">
    <property type="entry name" value="At2g31720-like"/>
</dbReference>
<accession>A0A5C7IXU3</accession>